<evidence type="ECO:0000256" key="8">
    <source>
        <dbReference type="ARBA" id="ARBA00037922"/>
    </source>
</evidence>
<dbReference type="GO" id="GO:0008839">
    <property type="term" value="F:4-hydroxy-tetrahydrodipicolinate reductase"/>
    <property type="evidence" value="ECO:0007669"/>
    <property type="project" value="UniProtKB-EC"/>
</dbReference>
<feature type="domain" description="Dihydrodipicolinate reductase C-terminal" evidence="13">
    <location>
        <begin position="137"/>
        <end position="277"/>
    </location>
</feature>
<dbReference type="InterPro" id="IPR022663">
    <property type="entry name" value="DapB_C"/>
</dbReference>
<sequence>MAKIDGPPVMVNACTGKMGNAVAEAAVRAGLQLVPFSFTGESEAVAIGNIGVSGIPVELVPPEVRQQALEDVRRDYPGLIIIDYTLPQAVNDNASFYSRNGIPFVMGTTGGDRDQLRADVEASGVYAVIAPQMGKQVVAFQATMQMMADQFPGAFAGYKLEVEESHQRSKVDTSGTAKAIVASFRQLGIHFADNEIQKVRDPMAQVDHMHVPENALQGHAFHTYSLRSPDGSVGFQFQHNVCGREIYAEGSVDAVLFLYQQIQQQTQQRLFSMIDVLRAGAMR</sequence>
<keyword evidence="2" id="KW-0028">Amino-acid biosynthesis</keyword>
<keyword evidence="5" id="KW-0560">Oxidoreductase</keyword>
<keyword evidence="6" id="KW-0520">NAD</keyword>
<dbReference type="Pfam" id="PF01113">
    <property type="entry name" value="DapB_N"/>
    <property type="match status" value="1"/>
</dbReference>
<keyword evidence="4" id="KW-0220">Diaminopimelate biosynthesis</keyword>
<evidence type="ECO:0000256" key="6">
    <source>
        <dbReference type="ARBA" id="ARBA00023027"/>
    </source>
</evidence>
<evidence type="ECO:0000256" key="9">
    <source>
        <dbReference type="ARBA" id="ARBA00038983"/>
    </source>
</evidence>
<keyword evidence="15" id="KW-1185">Reference proteome</keyword>
<dbReference type="Proteomes" id="UP001438707">
    <property type="component" value="Unassembled WGS sequence"/>
</dbReference>
<evidence type="ECO:0000256" key="2">
    <source>
        <dbReference type="ARBA" id="ARBA00022605"/>
    </source>
</evidence>
<dbReference type="GO" id="GO:0009089">
    <property type="term" value="P:lysine biosynthetic process via diaminopimelate"/>
    <property type="evidence" value="ECO:0007669"/>
    <property type="project" value="InterPro"/>
</dbReference>
<dbReference type="Pfam" id="PF05173">
    <property type="entry name" value="DapB_C"/>
    <property type="match status" value="1"/>
</dbReference>
<evidence type="ECO:0000256" key="5">
    <source>
        <dbReference type="ARBA" id="ARBA00023002"/>
    </source>
</evidence>
<evidence type="ECO:0000256" key="7">
    <source>
        <dbReference type="ARBA" id="ARBA00023154"/>
    </source>
</evidence>
<name>A0AAW1RJ67_9CHLO</name>
<dbReference type="GO" id="GO:0009570">
    <property type="term" value="C:chloroplast stroma"/>
    <property type="evidence" value="ECO:0007669"/>
    <property type="project" value="TreeGrafter"/>
</dbReference>
<reference evidence="14 15" key="1">
    <citation type="journal article" date="2024" name="Nat. Commun.">
        <title>Phylogenomics reveals the evolutionary origins of lichenization in chlorophyte algae.</title>
        <authorList>
            <person name="Puginier C."/>
            <person name="Libourel C."/>
            <person name="Otte J."/>
            <person name="Skaloud P."/>
            <person name="Haon M."/>
            <person name="Grisel S."/>
            <person name="Petersen M."/>
            <person name="Berrin J.G."/>
            <person name="Delaux P.M."/>
            <person name="Dal Grande F."/>
            <person name="Keller J."/>
        </authorList>
    </citation>
    <scope>NUCLEOTIDE SEQUENCE [LARGE SCALE GENOMIC DNA]</scope>
    <source>
        <strain evidence="14 15">SAG 2145</strain>
    </source>
</reference>
<dbReference type="PANTHER" id="PTHR20836">
    <property type="entry name" value="DIHYDRODIPICOLINATE REDUCTASE"/>
    <property type="match status" value="1"/>
</dbReference>
<evidence type="ECO:0000256" key="11">
    <source>
        <dbReference type="ARBA" id="ARBA00049396"/>
    </source>
</evidence>
<dbReference type="InterPro" id="IPR000846">
    <property type="entry name" value="DapB_N"/>
</dbReference>
<evidence type="ECO:0000259" key="12">
    <source>
        <dbReference type="Pfam" id="PF01113"/>
    </source>
</evidence>
<dbReference type="EMBL" id="JALJOS010000010">
    <property type="protein sequence ID" value="KAK9833757.1"/>
    <property type="molecule type" value="Genomic_DNA"/>
</dbReference>
<dbReference type="GO" id="GO:0070402">
    <property type="term" value="F:NADPH binding"/>
    <property type="evidence" value="ECO:0007669"/>
    <property type="project" value="InterPro"/>
</dbReference>
<dbReference type="InterPro" id="IPR036291">
    <property type="entry name" value="NAD(P)-bd_dom_sf"/>
</dbReference>
<evidence type="ECO:0000256" key="4">
    <source>
        <dbReference type="ARBA" id="ARBA00022915"/>
    </source>
</evidence>
<dbReference type="Gene3D" id="3.30.360.10">
    <property type="entry name" value="Dihydrodipicolinate Reductase, domain 2"/>
    <property type="match status" value="1"/>
</dbReference>
<dbReference type="InterPro" id="IPR011859">
    <property type="entry name" value="Dihydrodipicolinate_Rdtase_pln"/>
</dbReference>
<proteinExistence type="inferred from homology"/>
<dbReference type="NCBIfam" id="TIGR02130">
    <property type="entry name" value="dapB_plant"/>
    <property type="match status" value="1"/>
</dbReference>
<dbReference type="GO" id="GO:0019877">
    <property type="term" value="P:diaminopimelate biosynthetic process"/>
    <property type="evidence" value="ECO:0007669"/>
    <property type="project" value="UniProtKB-KW"/>
</dbReference>
<dbReference type="FunFam" id="3.40.50.720:FF:000264">
    <property type="entry name" value="4-hydroxy-tetrahydrodipicolinate reductase 2 chloroplastic"/>
    <property type="match status" value="1"/>
</dbReference>
<evidence type="ECO:0000313" key="15">
    <source>
        <dbReference type="Proteomes" id="UP001438707"/>
    </source>
</evidence>
<keyword evidence="3" id="KW-0521">NADP</keyword>
<dbReference type="SUPFAM" id="SSF51735">
    <property type="entry name" value="NAD(P)-binding Rossmann-fold domains"/>
    <property type="match status" value="1"/>
</dbReference>
<evidence type="ECO:0000256" key="3">
    <source>
        <dbReference type="ARBA" id="ARBA00022857"/>
    </source>
</evidence>
<dbReference type="EC" id="1.17.1.8" evidence="9"/>
<dbReference type="CDD" id="cd02274">
    <property type="entry name" value="DHDPR_N"/>
    <property type="match status" value="1"/>
</dbReference>
<dbReference type="AlphaFoldDB" id="A0AAW1RJ67"/>
<evidence type="ECO:0000313" key="14">
    <source>
        <dbReference type="EMBL" id="KAK9833757.1"/>
    </source>
</evidence>
<comment type="catalytic activity">
    <reaction evidence="11">
        <text>(S)-2,3,4,5-tetrahydrodipicolinate + NAD(+) + H2O = (2S,4S)-4-hydroxy-2,3,4,5-tetrahydrodipicolinate + NADH + H(+)</text>
        <dbReference type="Rhea" id="RHEA:35323"/>
        <dbReference type="ChEBI" id="CHEBI:15377"/>
        <dbReference type="ChEBI" id="CHEBI:15378"/>
        <dbReference type="ChEBI" id="CHEBI:16845"/>
        <dbReference type="ChEBI" id="CHEBI:57540"/>
        <dbReference type="ChEBI" id="CHEBI:57945"/>
        <dbReference type="ChEBI" id="CHEBI:67139"/>
        <dbReference type="EC" id="1.17.1.8"/>
    </reaction>
</comment>
<keyword evidence="7" id="KW-0457">Lysine biosynthesis</keyword>
<protein>
    <recommendedName>
        <fullName evidence="9">4-hydroxy-tetrahydrodipicolinate reductase</fullName>
        <ecNumber evidence="9">1.17.1.8</ecNumber>
    </recommendedName>
</protein>
<dbReference type="Gene3D" id="3.40.50.720">
    <property type="entry name" value="NAD(P)-binding Rossmann-like Domain"/>
    <property type="match status" value="1"/>
</dbReference>
<dbReference type="PANTHER" id="PTHR20836:SF0">
    <property type="entry name" value="4-HYDROXY-TETRAHYDRODIPICOLINATE REDUCTASE 1, CHLOROPLASTIC-RELATED"/>
    <property type="match status" value="1"/>
</dbReference>
<accession>A0AAW1RJ67</accession>
<dbReference type="InterPro" id="IPR023940">
    <property type="entry name" value="DHDPR_bac"/>
</dbReference>
<comment type="similarity">
    <text evidence="1">Belongs to the DapB family.</text>
</comment>
<comment type="pathway">
    <text evidence="8">Amino-acid biosynthesis; L-lysine biosynthesis via DAP pathway; (S)-tetrahydrodipicolinate from L-aspartate: step 4/4.</text>
</comment>
<feature type="domain" description="Dihydrodipicolinate reductase N-terminal" evidence="12">
    <location>
        <begin position="9"/>
        <end position="133"/>
    </location>
</feature>
<gene>
    <name evidence="14" type="ORF">WJX74_005087</name>
</gene>
<organism evidence="14 15">
    <name type="scientific">Apatococcus lobatus</name>
    <dbReference type="NCBI Taxonomy" id="904363"/>
    <lineage>
        <taxon>Eukaryota</taxon>
        <taxon>Viridiplantae</taxon>
        <taxon>Chlorophyta</taxon>
        <taxon>core chlorophytes</taxon>
        <taxon>Trebouxiophyceae</taxon>
        <taxon>Chlorellales</taxon>
        <taxon>Chlorellaceae</taxon>
        <taxon>Apatococcus</taxon>
    </lineage>
</organism>
<evidence type="ECO:0000259" key="13">
    <source>
        <dbReference type="Pfam" id="PF05173"/>
    </source>
</evidence>
<evidence type="ECO:0000256" key="1">
    <source>
        <dbReference type="ARBA" id="ARBA00006642"/>
    </source>
</evidence>
<comment type="caution">
    <text evidence="14">The sequence shown here is derived from an EMBL/GenBank/DDBJ whole genome shotgun (WGS) entry which is preliminary data.</text>
</comment>
<comment type="catalytic activity">
    <reaction evidence="10">
        <text>(S)-2,3,4,5-tetrahydrodipicolinate + NADP(+) + H2O = (2S,4S)-4-hydroxy-2,3,4,5-tetrahydrodipicolinate + NADPH + H(+)</text>
        <dbReference type="Rhea" id="RHEA:35331"/>
        <dbReference type="ChEBI" id="CHEBI:15377"/>
        <dbReference type="ChEBI" id="CHEBI:15378"/>
        <dbReference type="ChEBI" id="CHEBI:16845"/>
        <dbReference type="ChEBI" id="CHEBI:57783"/>
        <dbReference type="ChEBI" id="CHEBI:58349"/>
        <dbReference type="ChEBI" id="CHEBI:67139"/>
        <dbReference type="EC" id="1.17.1.8"/>
    </reaction>
</comment>
<evidence type="ECO:0000256" key="10">
    <source>
        <dbReference type="ARBA" id="ARBA00049080"/>
    </source>
</evidence>